<dbReference type="AlphaFoldDB" id="A0A4V6CRC2"/>
<dbReference type="PANTHER" id="PTHR45754:SF3">
    <property type="entry name" value="METHYLENETETRAHYDROFOLATE REDUCTASE (NADPH)"/>
    <property type="match status" value="1"/>
</dbReference>
<dbReference type="InterPro" id="IPR029041">
    <property type="entry name" value="FAD-linked_oxidoreductase-like"/>
</dbReference>
<dbReference type="GO" id="GO:0071949">
    <property type="term" value="F:FAD binding"/>
    <property type="evidence" value="ECO:0007669"/>
    <property type="project" value="TreeGrafter"/>
</dbReference>
<accession>A0A4V6CRC2</accession>
<comment type="caution">
    <text evidence="9">The sequence shown here is derived from an EMBL/GenBank/DDBJ whole genome shotgun (WGS) entry which is preliminary data.</text>
</comment>
<dbReference type="GO" id="GO:0005829">
    <property type="term" value="C:cytosol"/>
    <property type="evidence" value="ECO:0007669"/>
    <property type="project" value="TreeGrafter"/>
</dbReference>
<evidence type="ECO:0000256" key="4">
    <source>
        <dbReference type="ARBA" id="ARBA00022630"/>
    </source>
</evidence>
<dbReference type="Gene3D" id="3.20.20.220">
    <property type="match status" value="1"/>
</dbReference>
<dbReference type="GO" id="GO:0106312">
    <property type="term" value="F:methylenetetrahydrofolate reductase (NADH) activity"/>
    <property type="evidence" value="ECO:0007669"/>
    <property type="project" value="UniProtKB-EC"/>
</dbReference>
<evidence type="ECO:0000256" key="2">
    <source>
        <dbReference type="ARBA" id="ARBA00004777"/>
    </source>
</evidence>
<gene>
    <name evidence="9" type="ORF">FDO65_18715</name>
</gene>
<evidence type="ECO:0000313" key="10">
    <source>
        <dbReference type="Proteomes" id="UP000306985"/>
    </source>
</evidence>
<evidence type="ECO:0000256" key="5">
    <source>
        <dbReference type="ARBA" id="ARBA00022827"/>
    </source>
</evidence>
<evidence type="ECO:0000256" key="6">
    <source>
        <dbReference type="ARBA" id="ARBA00023002"/>
    </source>
</evidence>
<comment type="cofactor">
    <cofactor evidence="1 8">
        <name>FAD</name>
        <dbReference type="ChEBI" id="CHEBI:57692"/>
    </cofactor>
</comment>
<keyword evidence="10" id="KW-1185">Reference proteome</keyword>
<evidence type="ECO:0000256" key="1">
    <source>
        <dbReference type="ARBA" id="ARBA00001974"/>
    </source>
</evidence>
<evidence type="ECO:0000256" key="8">
    <source>
        <dbReference type="RuleBase" id="RU003862"/>
    </source>
</evidence>
<comment type="pathway">
    <text evidence="2 8">One-carbon metabolism; tetrahydrofolate interconversion.</text>
</comment>
<dbReference type="OrthoDB" id="9812555at2"/>
<keyword evidence="6 8" id="KW-0560">Oxidoreductase</keyword>
<proteinExistence type="inferred from homology"/>
<dbReference type="GO" id="GO:0009086">
    <property type="term" value="P:methionine biosynthetic process"/>
    <property type="evidence" value="ECO:0007669"/>
    <property type="project" value="TreeGrafter"/>
</dbReference>
<dbReference type="Pfam" id="PF02219">
    <property type="entry name" value="MTHFR"/>
    <property type="match status" value="1"/>
</dbReference>
<protein>
    <recommendedName>
        <fullName evidence="8">Methylenetetrahydrofolate reductase</fullName>
    </recommendedName>
</protein>
<evidence type="ECO:0000313" key="9">
    <source>
        <dbReference type="EMBL" id="TKV56875.1"/>
    </source>
</evidence>
<sequence length="302" mass="32014">MKTVKAFTQGLPDAGAAPIVPAATISANPLVTALRNASYEVLPFRGTADAVIACVPRDLPVSITMTASKGIDATVELAVTLASAGYTVTPHLAARMFEDADQVSRTVDRLIAARATGAFVVAGDLPTARGPFADSVSLIEHLDGLGRPFARIGVGGYPEGHARIEQAAIDTALQAKAAHATEVVTQLCFTPGTVVDWAREVHADGLTAPIRVGLPGAVTRQKLVRISAGLGLGQSARFLSKQQNLLWRFLLPGGYRPDRLIRGLAPHLGTDGHGLSGFHFFTFNEIARTELWRAAWLRRVEG</sequence>
<dbReference type="Proteomes" id="UP000306985">
    <property type="component" value="Unassembled WGS sequence"/>
</dbReference>
<evidence type="ECO:0000256" key="3">
    <source>
        <dbReference type="ARBA" id="ARBA00006743"/>
    </source>
</evidence>
<dbReference type="RefSeq" id="WP_137451262.1">
    <property type="nucleotide sequence ID" value="NZ_SZZH01000006.1"/>
</dbReference>
<keyword evidence="5 8" id="KW-0274">FAD</keyword>
<reference evidence="9 10" key="1">
    <citation type="submission" date="2019-05" db="EMBL/GenBank/DDBJ databases">
        <title>Nakamurella sp. N5BH11, whole genome shotgun sequence.</title>
        <authorList>
            <person name="Tuo L."/>
        </authorList>
    </citation>
    <scope>NUCLEOTIDE SEQUENCE [LARGE SCALE GENOMIC DNA]</scope>
    <source>
        <strain evidence="9 10">N5BH11</strain>
    </source>
</reference>
<dbReference type="InterPro" id="IPR003171">
    <property type="entry name" value="Mehydrof_redctse-like"/>
</dbReference>
<organism evidence="9 10">
    <name type="scientific">Nakamurella flava</name>
    <dbReference type="NCBI Taxonomy" id="2576308"/>
    <lineage>
        <taxon>Bacteria</taxon>
        <taxon>Bacillati</taxon>
        <taxon>Actinomycetota</taxon>
        <taxon>Actinomycetes</taxon>
        <taxon>Nakamurellales</taxon>
        <taxon>Nakamurellaceae</taxon>
        <taxon>Nakamurella</taxon>
    </lineage>
</organism>
<dbReference type="SUPFAM" id="SSF51730">
    <property type="entry name" value="FAD-linked oxidoreductase"/>
    <property type="match status" value="1"/>
</dbReference>
<dbReference type="UniPathway" id="UPA00193"/>
<keyword evidence="4 8" id="KW-0285">Flavoprotein</keyword>
<dbReference type="EMBL" id="SZZH01000006">
    <property type="protein sequence ID" value="TKV56875.1"/>
    <property type="molecule type" value="Genomic_DNA"/>
</dbReference>
<dbReference type="PANTHER" id="PTHR45754">
    <property type="entry name" value="METHYLENETETRAHYDROFOLATE REDUCTASE"/>
    <property type="match status" value="1"/>
</dbReference>
<evidence type="ECO:0000256" key="7">
    <source>
        <dbReference type="ARBA" id="ARBA00048628"/>
    </source>
</evidence>
<dbReference type="GO" id="GO:0035999">
    <property type="term" value="P:tetrahydrofolate interconversion"/>
    <property type="evidence" value="ECO:0007669"/>
    <property type="project" value="UniProtKB-UniPathway"/>
</dbReference>
<comment type="catalytic activity">
    <reaction evidence="7">
        <text>(6S)-5-methyl-5,6,7,8-tetrahydrofolate + NAD(+) = (6R)-5,10-methylene-5,6,7,8-tetrahydrofolate + NADH + H(+)</text>
        <dbReference type="Rhea" id="RHEA:19821"/>
        <dbReference type="ChEBI" id="CHEBI:15378"/>
        <dbReference type="ChEBI" id="CHEBI:15636"/>
        <dbReference type="ChEBI" id="CHEBI:18608"/>
        <dbReference type="ChEBI" id="CHEBI:57540"/>
        <dbReference type="ChEBI" id="CHEBI:57945"/>
        <dbReference type="EC" id="1.5.1.54"/>
    </reaction>
    <physiologicalReaction direction="right-to-left" evidence="7">
        <dbReference type="Rhea" id="RHEA:19823"/>
    </physiologicalReaction>
</comment>
<comment type="similarity">
    <text evidence="3 8">Belongs to the methylenetetrahydrofolate reductase family.</text>
</comment>
<name>A0A4V6CRC2_9ACTN</name>